<evidence type="ECO:0000256" key="7">
    <source>
        <dbReference type="PROSITE-ProRule" id="PRU00473"/>
    </source>
</evidence>
<proteinExistence type="inferred from homology"/>
<evidence type="ECO:0000313" key="12">
    <source>
        <dbReference type="Proteomes" id="UP000479335"/>
    </source>
</evidence>
<feature type="region of interest" description="Disordered" evidence="9">
    <location>
        <begin position="287"/>
        <end position="317"/>
    </location>
</feature>
<gene>
    <name evidence="11" type="primary">motB</name>
    <name evidence="11" type="ORF">GTP46_18175</name>
</gene>
<dbReference type="InterPro" id="IPR006665">
    <property type="entry name" value="OmpA-like"/>
</dbReference>
<keyword evidence="6 7" id="KW-0472">Membrane</keyword>
<evidence type="ECO:0000256" key="2">
    <source>
        <dbReference type="ARBA" id="ARBA00008914"/>
    </source>
</evidence>
<comment type="subcellular location">
    <subcellularLocation>
        <location evidence="1">Cell membrane</location>
        <topology evidence="1">Single-pass membrane protein</topology>
    </subcellularLocation>
</comment>
<dbReference type="RefSeq" id="WP_161008034.1">
    <property type="nucleotide sequence ID" value="NZ_WWCN01000011.1"/>
</dbReference>
<dbReference type="Pfam" id="PF00691">
    <property type="entry name" value="OmpA"/>
    <property type="match status" value="1"/>
</dbReference>
<keyword evidence="8" id="KW-0175">Coiled coil</keyword>
<keyword evidence="5" id="KW-1133">Transmembrane helix</keyword>
<feature type="compositionally biased region" description="Low complexity" evidence="9">
    <location>
        <begin position="299"/>
        <end position="309"/>
    </location>
</feature>
<sequence>MAEEGLRPIIVKRIKKGGGGHHGGAWKIAYADFVTAMMAFFLLMWLLGSTTKGDLNGISEYFKTPLKVAMEGGSGSGDSSSIIKGGGKDLTRTDGQVKASDDPSTKKTFNLTAAKAAMEAEENQRLKALKEKIENKIDANPLLKKYKEQLLLDITNDGLRIQIVDEQNRPMFALAKAELQSYTKDILHEIGFVLNDVPNRIGLSGHTDSTPYMSETGYSNWELSADRANASRRELIAGGMQDSKVLRVVGLASAVNLDKADPFNPINRRISIVVMNKRAEESVLRDGRKMEVGAEDDAAPAAAAAAPAARSGPPVRK</sequence>
<dbReference type="AlphaFoldDB" id="A0A6L8KC36"/>
<dbReference type="PANTHER" id="PTHR30329:SF21">
    <property type="entry name" value="LIPOPROTEIN YIAD-RELATED"/>
    <property type="match status" value="1"/>
</dbReference>
<keyword evidence="11" id="KW-0966">Cell projection</keyword>
<evidence type="ECO:0000256" key="5">
    <source>
        <dbReference type="ARBA" id="ARBA00022989"/>
    </source>
</evidence>
<reference evidence="11 12" key="1">
    <citation type="submission" date="2019-12" db="EMBL/GenBank/DDBJ databases">
        <title>Novel species isolated from a subtropical stream in China.</title>
        <authorList>
            <person name="Lu H."/>
        </authorList>
    </citation>
    <scope>NUCLEOTIDE SEQUENCE [LARGE SCALE GENOMIC DNA]</scope>
    <source>
        <strain evidence="11 12">FT135W</strain>
    </source>
</reference>
<evidence type="ECO:0000256" key="1">
    <source>
        <dbReference type="ARBA" id="ARBA00004162"/>
    </source>
</evidence>
<dbReference type="SUPFAM" id="SSF103088">
    <property type="entry name" value="OmpA-like"/>
    <property type="match status" value="1"/>
</dbReference>
<dbReference type="Gene3D" id="3.30.1330.60">
    <property type="entry name" value="OmpA-like domain"/>
    <property type="match status" value="1"/>
</dbReference>
<keyword evidence="11" id="KW-0282">Flagellum</keyword>
<dbReference type="InterPro" id="IPR050330">
    <property type="entry name" value="Bact_OuterMem_StrucFunc"/>
</dbReference>
<name>A0A6L8KC36_9BURK</name>
<protein>
    <submittedName>
        <fullName evidence="11">Flagellar motor protein MotB</fullName>
    </submittedName>
</protein>
<feature type="coiled-coil region" evidence="8">
    <location>
        <begin position="111"/>
        <end position="139"/>
    </location>
</feature>
<dbReference type="CDD" id="cd07185">
    <property type="entry name" value="OmpA_C-like"/>
    <property type="match status" value="1"/>
</dbReference>
<evidence type="ECO:0000256" key="8">
    <source>
        <dbReference type="SAM" id="Coils"/>
    </source>
</evidence>
<comment type="similarity">
    <text evidence="2">Belongs to the MotB family.</text>
</comment>
<keyword evidence="4" id="KW-0812">Transmembrane</keyword>
<dbReference type="NCBIfam" id="NF006548">
    <property type="entry name" value="PRK09041.1"/>
    <property type="match status" value="1"/>
</dbReference>
<evidence type="ECO:0000256" key="9">
    <source>
        <dbReference type="SAM" id="MobiDB-lite"/>
    </source>
</evidence>
<dbReference type="PROSITE" id="PS51123">
    <property type="entry name" value="OMPA_2"/>
    <property type="match status" value="1"/>
</dbReference>
<evidence type="ECO:0000313" key="11">
    <source>
        <dbReference type="EMBL" id="MYM24575.1"/>
    </source>
</evidence>
<dbReference type="InterPro" id="IPR025713">
    <property type="entry name" value="MotB-like_N_dom"/>
</dbReference>
<accession>A0A6L8KC36</accession>
<dbReference type="Pfam" id="PF13677">
    <property type="entry name" value="MotB_plug"/>
    <property type="match status" value="1"/>
</dbReference>
<dbReference type="PANTHER" id="PTHR30329">
    <property type="entry name" value="STATOR ELEMENT OF FLAGELLAR MOTOR COMPLEX"/>
    <property type="match status" value="1"/>
</dbReference>
<evidence type="ECO:0000256" key="6">
    <source>
        <dbReference type="ARBA" id="ARBA00023136"/>
    </source>
</evidence>
<dbReference type="InterPro" id="IPR036737">
    <property type="entry name" value="OmpA-like_sf"/>
</dbReference>
<evidence type="ECO:0000256" key="4">
    <source>
        <dbReference type="ARBA" id="ARBA00022692"/>
    </source>
</evidence>
<evidence type="ECO:0000256" key="3">
    <source>
        <dbReference type="ARBA" id="ARBA00022475"/>
    </source>
</evidence>
<dbReference type="EMBL" id="WWCN01000011">
    <property type="protein sequence ID" value="MYM24575.1"/>
    <property type="molecule type" value="Genomic_DNA"/>
</dbReference>
<keyword evidence="3" id="KW-1003">Cell membrane</keyword>
<dbReference type="Proteomes" id="UP000479335">
    <property type="component" value="Unassembled WGS sequence"/>
</dbReference>
<organism evidence="11 12">
    <name type="scientific">Duganella flavida</name>
    <dbReference type="NCBI Taxonomy" id="2692175"/>
    <lineage>
        <taxon>Bacteria</taxon>
        <taxon>Pseudomonadati</taxon>
        <taxon>Pseudomonadota</taxon>
        <taxon>Betaproteobacteria</taxon>
        <taxon>Burkholderiales</taxon>
        <taxon>Oxalobacteraceae</taxon>
        <taxon>Telluria group</taxon>
        <taxon>Duganella</taxon>
    </lineage>
</organism>
<comment type="caution">
    <text evidence="11">The sequence shown here is derived from an EMBL/GenBank/DDBJ whole genome shotgun (WGS) entry which is preliminary data.</text>
</comment>
<keyword evidence="12" id="KW-1185">Reference proteome</keyword>
<dbReference type="GO" id="GO:0005886">
    <property type="term" value="C:plasma membrane"/>
    <property type="evidence" value="ECO:0007669"/>
    <property type="project" value="UniProtKB-SubCell"/>
</dbReference>
<keyword evidence="11" id="KW-0969">Cilium</keyword>
<feature type="domain" description="OmpA-like" evidence="10">
    <location>
        <begin position="159"/>
        <end position="278"/>
    </location>
</feature>
<evidence type="ECO:0000259" key="10">
    <source>
        <dbReference type="PROSITE" id="PS51123"/>
    </source>
</evidence>